<sequence length="284" mass="31490">MSNSVAETPTPSPWSSTNSVNHRIRRSAHHRLGRRTRTSDDITQPTTTRSSAAPTNAPPHTTTTSRPITPTTTVPHNHIASNDAHHYYLFVLVTGHRSLRSQRGSPTSALHFPVAVLSATASLVTAPCLPEGMADEDRHWDSMAGQMRSPEVRFWGLFFLSIQPSCLVGLMTLARLGAYCSTISARCPAPAAWPTHPPAILHRRRAPAHRVSHCPLLNRVRPPPRFTQQPRPQFESSERLDEHLDNLQRPKFPLESPLSATCNWEAGGGHLVASSVLHRYRSYI</sequence>
<dbReference type="EMBL" id="JACGCI010000042">
    <property type="protein sequence ID" value="KAF6752767.1"/>
    <property type="molecule type" value="Genomic_DNA"/>
</dbReference>
<evidence type="ECO:0000313" key="2">
    <source>
        <dbReference type="EMBL" id="KAF6752767.1"/>
    </source>
</evidence>
<reference evidence="2 3" key="1">
    <citation type="submission" date="2020-07" db="EMBL/GenBank/DDBJ databases">
        <title>Comparative genomics of pyrophilous fungi reveals a link between fire events and developmental genes.</title>
        <authorList>
            <consortium name="DOE Joint Genome Institute"/>
            <person name="Steindorff A.S."/>
            <person name="Carver A."/>
            <person name="Calhoun S."/>
            <person name="Stillman K."/>
            <person name="Liu H."/>
            <person name="Lipzen A."/>
            <person name="Pangilinan J."/>
            <person name="Labutti K."/>
            <person name="Bruns T.D."/>
            <person name="Grigoriev I.V."/>
        </authorList>
    </citation>
    <scope>NUCLEOTIDE SEQUENCE [LARGE SCALE GENOMIC DNA]</scope>
    <source>
        <strain evidence="2 3">CBS 144469</strain>
    </source>
</reference>
<comment type="caution">
    <text evidence="2">The sequence shown here is derived from an EMBL/GenBank/DDBJ whole genome shotgun (WGS) entry which is preliminary data.</text>
</comment>
<dbReference type="Proteomes" id="UP000521943">
    <property type="component" value="Unassembled WGS sequence"/>
</dbReference>
<feature type="compositionally biased region" description="Low complexity" evidence="1">
    <location>
        <begin position="50"/>
        <end position="70"/>
    </location>
</feature>
<feature type="compositionally biased region" description="Basic residues" evidence="1">
    <location>
        <begin position="22"/>
        <end position="36"/>
    </location>
</feature>
<organism evidence="2 3">
    <name type="scientific">Ephemerocybe angulata</name>
    <dbReference type="NCBI Taxonomy" id="980116"/>
    <lineage>
        <taxon>Eukaryota</taxon>
        <taxon>Fungi</taxon>
        <taxon>Dikarya</taxon>
        <taxon>Basidiomycota</taxon>
        <taxon>Agaricomycotina</taxon>
        <taxon>Agaricomycetes</taxon>
        <taxon>Agaricomycetidae</taxon>
        <taxon>Agaricales</taxon>
        <taxon>Agaricineae</taxon>
        <taxon>Psathyrellaceae</taxon>
        <taxon>Ephemerocybe</taxon>
    </lineage>
</organism>
<name>A0A8H6HUS5_9AGAR</name>
<gene>
    <name evidence="2" type="ORF">DFP72DRAFT_1069953</name>
</gene>
<evidence type="ECO:0000256" key="1">
    <source>
        <dbReference type="SAM" id="MobiDB-lite"/>
    </source>
</evidence>
<keyword evidence="3" id="KW-1185">Reference proteome</keyword>
<protein>
    <submittedName>
        <fullName evidence="2">Uncharacterized protein</fullName>
    </submittedName>
</protein>
<evidence type="ECO:0000313" key="3">
    <source>
        <dbReference type="Proteomes" id="UP000521943"/>
    </source>
</evidence>
<feature type="region of interest" description="Disordered" evidence="1">
    <location>
        <begin position="1"/>
        <end position="70"/>
    </location>
</feature>
<proteinExistence type="predicted"/>
<accession>A0A8H6HUS5</accession>
<dbReference type="AlphaFoldDB" id="A0A8H6HUS5"/>